<dbReference type="Pfam" id="PF07411">
    <property type="entry name" value="DUF1508"/>
    <property type="match status" value="1"/>
</dbReference>
<dbReference type="SUPFAM" id="SSF160113">
    <property type="entry name" value="YegP-like"/>
    <property type="match status" value="1"/>
</dbReference>
<comment type="caution">
    <text evidence="3">The sequence shown here is derived from an EMBL/GenBank/DDBJ whole genome shotgun (WGS) entry which is preliminary data.</text>
</comment>
<evidence type="ECO:0000256" key="1">
    <source>
        <dbReference type="ARBA" id="ARBA00007576"/>
    </source>
</evidence>
<name>A0A2W0F378_PSEJE</name>
<dbReference type="AlphaFoldDB" id="A0A2W0F378"/>
<dbReference type="EMBL" id="PDLL01000053">
    <property type="protein sequence ID" value="PYY71271.1"/>
    <property type="molecule type" value="Genomic_DNA"/>
</dbReference>
<dbReference type="InterPro" id="IPR010879">
    <property type="entry name" value="DUF1508"/>
</dbReference>
<dbReference type="RefSeq" id="WP_110658535.1">
    <property type="nucleotide sequence ID" value="NZ_PDLL01000053.1"/>
</dbReference>
<evidence type="ECO:0000313" key="4">
    <source>
        <dbReference type="Proteomes" id="UP000247437"/>
    </source>
</evidence>
<proteinExistence type="inferred from homology"/>
<feature type="domain" description="DUF1508" evidence="2">
    <location>
        <begin position="18"/>
        <end position="62"/>
    </location>
</feature>
<dbReference type="OrthoDB" id="9802792at2"/>
<gene>
    <name evidence="3" type="ORF">CRX42_07100</name>
</gene>
<protein>
    <recommendedName>
        <fullName evidence="2">DUF1508 domain-containing protein</fullName>
    </recommendedName>
</protein>
<accession>A0A2W0F378</accession>
<comment type="similarity">
    <text evidence="1">Belongs to the UPF0339 family. Duplicated subfamily.</text>
</comment>
<dbReference type="InterPro" id="IPR036913">
    <property type="entry name" value="YegP-like_sf"/>
</dbReference>
<dbReference type="Gene3D" id="3.30.160.160">
    <property type="entry name" value="YegP-like"/>
    <property type="match status" value="1"/>
</dbReference>
<organism evidence="3 4">
    <name type="scientific">Pseudomonas jessenii</name>
    <dbReference type="NCBI Taxonomy" id="77298"/>
    <lineage>
        <taxon>Bacteria</taxon>
        <taxon>Pseudomonadati</taxon>
        <taxon>Pseudomonadota</taxon>
        <taxon>Gammaproteobacteria</taxon>
        <taxon>Pseudomonadales</taxon>
        <taxon>Pseudomonadaceae</taxon>
        <taxon>Pseudomonas</taxon>
    </lineage>
</organism>
<dbReference type="Proteomes" id="UP000247437">
    <property type="component" value="Unassembled WGS sequence"/>
</dbReference>
<evidence type="ECO:0000259" key="2">
    <source>
        <dbReference type="Pfam" id="PF07411"/>
    </source>
</evidence>
<reference evidence="3 4" key="1">
    <citation type="journal article" date="2018" name="Appl. Microbiol. Biotechnol.">
        <title>Characterization of the caprolactam degradation pathway in Pseudomonas jessenii using mass spectrometry-based proteomics.</title>
        <authorList>
            <person name="Otzen M."/>
            <person name="Palacio C."/>
            <person name="Janssen D.B."/>
        </authorList>
    </citation>
    <scope>NUCLEOTIDE SEQUENCE [LARGE SCALE GENOMIC DNA]</scope>
    <source>
        <strain evidence="3 4">GO3</strain>
    </source>
</reference>
<evidence type="ECO:0000313" key="3">
    <source>
        <dbReference type="EMBL" id="PYY71271.1"/>
    </source>
</evidence>
<sequence>MYFEIYRQIRGTLLTGRGQWRWRLKAGNHETIASGESYVNKGDCVHAINLIKGTCEQTPIKEI</sequence>